<dbReference type="HOGENOM" id="CLU_674083_0_0_10"/>
<dbReference type="InterPro" id="IPR011050">
    <property type="entry name" value="Pectin_lyase_fold/virulence"/>
</dbReference>
<evidence type="ECO:0000313" key="3">
    <source>
        <dbReference type="Proteomes" id="UP000002774"/>
    </source>
</evidence>
<organism evidence="2 3">
    <name type="scientific">Mucilaginibacter paludis DSM 18603</name>
    <dbReference type="NCBI Taxonomy" id="714943"/>
    <lineage>
        <taxon>Bacteria</taxon>
        <taxon>Pseudomonadati</taxon>
        <taxon>Bacteroidota</taxon>
        <taxon>Sphingobacteriia</taxon>
        <taxon>Sphingobacteriales</taxon>
        <taxon>Sphingobacteriaceae</taxon>
        <taxon>Mucilaginibacter</taxon>
    </lineage>
</organism>
<dbReference type="PROSITE" id="PS51257">
    <property type="entry name" value="PROKAR_LIPOPROTEIN"/>
    <property type="match status" value="1"/>
</dbReference>
<evidence type="ECO:0000313" key="2">
    <source>
        <dbReference type="EMBL" id="EHQ29325.1"/>
    </source>
</evidence>
<dbReference type="Proteomes" id="UP000002774">
    <property type="component" value="Chromosome"/>
</dbReference>
<reference evidence="2" key="1">
    <citation type="submission" date="2011-09" db="EMBL/GenBank/DDBJ databases">
        <title>The permanent draft genome of Mucilaginibacter paludis DSM 18603.</title>
        <authorList>
            <consortium name="US DOE Joint Genome Institute (JGI-PGF)"/>
            <person name="Lucas S."/>
            <person name="Han J."/>
            <person name="Lapidus A."/>
            <person name="Bruce D."/>
            <person name="Goodwin L."/>
            <person name="Pitluck S."/>
            <person name="Peters L."/>
            <person name="Kyrpides N."/>
            <person name="Mavromatis K."/>
            <person name="Ivanova N."/>
            <person name="Mikhailova N."/>
            <person name="Held B."/>
            <person name="Detter J.C."/>
            <person name="Tapia R."/>
            <person name="Han C."/>
            <person name="Land M."/>
            <person name="Hauser L."/>
            <person name="Markowitz V."/>
            <person name="Cheng J.-F."/>
            <person name="Hugenholtz P."/>
            <person name="Woyke T."/>
            <person name="Wu D."/>
            <person name="Tindall B."/>
            <person name="Brambilla E."/>
            <person name="Klenk H.-P."/>
            <person name="Eisen J.A."/>
        </authorList>
    </citation>
    <scope>NUCLEOTIDE SEQUENCE [LARGE SCALE GENOMIC DNA]</scope>
    <source>
        <strain evidence="2">DSM 18603</strain>
    </source>
</reference>
<dbReference type="SUPFAM" id="SSF51126">
    <property type="entry name" value="Pectin lyase-like"/>
    <property type="match status" value="1"/>
</dbReference>
<dbReference type="EMBL" id="CM001403">
    <property type="protein sequence ID" value="EHQ29325.1"/>
    <property type="molecule type" value="Genomic_DNA"/>
</dbReference>
<dbReference type="AlphaFoldDB" id="H1Y5H3"/>
<dbReference type="eggNOG" id="ENOG502Z9CG">
    <property type="taxonomic scope" value="Bacteria"/>
</dbReference>
<name>H1Y5H3_9SPHI</name>
<dbReference type="InterPro" id="IPR006626">
    <property type="entry name" value="PbH1"/>
</dbReference>
<dbReference type="SMART" id="SM00710">
    <property type="entry name" value="PbH1"/>
    <property type="match status" value="4"/>
</dbReference>
<feature type="signal peptide" evidence="1">
    <location>
        <begin position="1"/>
        <end position="28"/>
    </location>
</feature>
<proteinExistence type="predicted"/>
<keyword evidence="1" id="KW-0732">Signal</keyword>
<feature type="chain" id="PRO_5003558212" evidence="1">
    <location>
        <begin position="29"/>
        <end position="408"/>
    </location>
</feature>
<dbReference type="RefSeq" id="WP_008510460.1">
    <property type="nucleotide sequence ID" value="NZ_CM001403.1"/>
</dbReference>
<dbReference type="InterPro" id="IPR012334">
    <property type="entry name" value="Pectin_lyas_fold"/>
</dbReference>
<sequence>MKKKFTLKLLAMAMAAGLLSCSKNPVVAPSVVLPDQSATISSSFSVADHVIETGMTLAQINAVIAGASAGQTVSVQAGTYTITGKIVMKAGVKLVKQTSTNPIFDATGLTTQLTLSYGTEVNNCLFSGITFWNIRMVVTSAQSIAIKYCIFDYGKRNVNTNKTNNLKDDYVELVSTDSSLVSNCVFCHRSSDPGRGVWTKSTTNAKILNNTFGNGGTTGYFVCGINDNSQSNSLLDNNVINRNTSLNTIDSLTDHGIYAHSFNGLTISNNTISGWPANGSGGAVKVRNGQNVTISSNTMNNSGVLLYEYSNLPAYPYLKYVIVSGNTINMDSAANDAYHGVGYYRDNTTDTEYSILIQNNLIPNGTIWVNGSNLNVTNFNAAGGGVYNNQTAAGNLYLRSGISNSGNY</sequence>
<evidence type="ECO:0000256" key="1">
    <source>
        <dbReference type="SAM" id="SignalP"/>
    </source>
</evidence>
<gene>
    <name evidence="2" type="ORF">Mucpa_5250</name>
</gene>
<keyword evidence="3" id="KW-1185">Reference proteome</keyword>
<accession>H1Y5H3</accession>
<dbReference type="Gene3D" id="2.160.20.10">
    <property type="entry name" value="Single-stranded right-handed beta-helix, Pectin lyase-like"/>
    <property type="match status" value="1"/>
</dbReference>
<protein>
    <submittedName>
        <fullName evidence="2">Uncharacterized protein</fullName>
    </submittedName>
</protein>